<dbReference type="Pfam" id="PF07596">
    <property type="entry name" value="SBP_bac_10"/>
    <property type="match status" value="1"/>
</dbReference>
<dbReference type="InterPro" id="IPR012902">
    <property type="entry name" value="N_methyl_site"/>
</dbReference>
<organism evidence="3 4">
    <name type="scientific">Capsulimonas corticalis</name>
    <dbReference type="NCBI Taxonomy" id="2219043"/>
    <lineage>
        <taxon>Bacteria</taxon>
        <taxon>Bacillati</taxon>
        <taxon>Armatimonadota</taxon>
        <taxon>Armatimonadia</taxon>
        <taxon>Capsulimonadales</taxon>
        <taxon>Capsulimonadaceae</taxon>
        <taxon>Capsulimonas</taxon>
    </lineage>
</organism>
<dbReference type="Proteomes" id="UP000287394">
    <property type="component" value="Chromosome"/>
</dbReference>
<dbReference type="Pfam" id="PF07963">
    <property type="entry name" value="N_methyl"/>
    <property type="match status" value="1"/>
</dbReference>
<keyword evidence="2" id="KW-0812">Transmembrane</keyword>
<dbReference type="Gene3D" id="3.30.700.10">
    <property type="entry name" value="Glycoprotein, Type 4 Pilin"/>
    <property type="match status" value="1"/>
</dbReference>
<keyword evidence="2" id="KW-0472">Membrane</keyword>
<proteinExistence type="predicted"/>
<dbReference type="SUPFAM" id="SSF54523">
    <property type="entry name" value="Pili subunits"/>
    <property type="match status" value="1"/>
</dbReference>
<dbReference type="RefSeq" id="WP_119322900.1">
    <property type="nucleotide sequence ID" value="NZ_AP025739.1"/>
</dbReference>
<feature type="transmembrane region" description="Helical" evidence="2">
    <location>
        <begin position="12"/>
        <end position="35"/>
    </location>
</feature>
<dbReference type="NCBIfam" id="TIGR04294">
    <property type="entry name" value="pre_pil_HX9DG"/>
    <property type="match status" value="1"/>
</dbReference>
<keyword evidence="4" id="KW-1185">Reference proteome</keyword>
<dbReference type="PANTHER" id="PTHR30093">
    <property type="entry name" value="GENERAL SECRETION PATHWAY PROTEIN G"/>
    <property type="match status" value="1"/>
</dbReference>
<dbReference type="InterPro" id="IPR027558">
    <property type="entry name" value="Pre_pil_HX9DG_C"/>
</dbReference>
<dbReference type="AlphaFoldDB" id="A0A402D062"/>
<dbReference type="OrthoDB" id="258730at2"/>
<dbReference type="InterPro" id="IPR011453">
    <property type="entry name" value="DUF1559"/>
</dbReference>
<dbReference type="KEGG" id="ccot:CCAX7_58160"/>
<dbReference type="NCBIfam" id="TIGR02532">
    <property type="entry name" value="IV_pilin_GFxxxE"/>
    <property type="match status" value="1"/>
</dbReference>
<evidence type="ECO:0000256" key="2">
    <source>
        <dbReference type="SAM" id="Phobius"/>
    </source>
</evidence>
<name>A0A402D062_9BACT</name>
<reference evidence="3 4" key="1">
    <citation type="journal article" date="2019" name="Int. J. Syst. Evol. Microbiol.">
        <title>Capsulimonas corticalis gen. nov., sp. nov., an aerobic capsulated bacterium, of a novel bacterial order, Capsulimonadales ord. nov., of the class Armatimonadia of the phylum Armatimonadetes.</title>
        <authorList>
            <person name="Li J."/>
            <person name="Kudo C."/>
            <person name="Tonouchi A."/>
        </authorList>
    </citation>
    <scope>NUCLEOTIDE SEQUENCE [LARGE SCALE GENOMIC DNA]</scope>
    <source>
        <strain evidence="3 4">AX-7</strain>
    </source>
</reference>
<evidence type="ECO:0000256" key="1">
    <source>
        <dbReference type="SAM" id="MobiDB-lite"/>
    </source>
</evidence>
<gene>
    <name evidence="3" type="ORF">CCAX7_58160</name>
</gene>
<protein>
    <submittedName>
        <fullName evidence="3">Uncharacterized protein</fullName>
    </submittedName>
</protein>
<evidence type="ECO:0000313" key="3">
    <source>
        <dbReference type="EMBL" id="BDI33765.1"/>
    </source>
</evidence>
<dbReference type="PROSITE" id="PS00409">
    <property type="entry name" value="PROKAR_NTER_METHYL"/>
    <property type="match status" value="1"/>
</dbReference>
<evidence type="ECO:0000313" key="4">
    <source>
        <dbReference type="Proteomes" id="UP000287394"/>
    </source>
</evidence>
<feature type="region of interest" description="Disordered" evidence="1">
    <location>
        <begin position="280"/>
        <end position="304"/>
    </location>
</feature>
<accession>A0A402D062</accession>
<dbReference type="InterPro" id="IPR045584">
    <property type="entry name" value="Pilin-like"/>
</dbReference>
<keyword evidence="2" id="KW-1133">Transmembrane helix</keyword>
<sequence length="304" mass="32400">MIRKSARIAGFTLIELLVVIAVISLLAAMLFPVFASAREKARQASCASNERQIGLAILQYAQDEDERLPNGISNGTSFWCGEGWAGQCGAYLKSPDLLRCPDDPTAGRAPANFVVSYGYNINLAEPSDDQAPTTQTYFNGSPPPGRTLATLNAPSRTVMLFEVSGVTANVRDSREGIEWGGVSGEFLSASSSGLDNRLYARKDVTTDVDNRYATGMMGGRTPQPNGQFQPSFGRHIYGSNFLLADGHVKWLRGANVSSGLDAPQSNCRQGNIPALSGCDGTDQPFNAAGTETDAPDVTATFSTE</sequence>
<dbReference type="EMBL" id="AP025739">
    <property type="protein sequence ID" value="BDI33765.1"/>
    <property type="molecule type" value="Genomic_DNA"/>
</dbReference>